<dbReference type="EMBL" id="NBNE01000143">
    <property type="protein sequence ID" value="OWZ22355.1"/>
    <property type="molecule type" value="Genomic_DNA"/>
</dbReference>
<evidence type="ECO:0000313" key="2">
    <source>
        <dbReference type="Proteomes" id="UP000198211"/>
    </source>
</evidence>
<organism evidence="1 2">
    <name type="scientific">Phytophthora megakarya</name>
    <dbReference type="NCBI Taxonomy" id="4795"/>
    <lineage>
        <taxon>Eukaryota</taxon>
        <taxon>Sar</taxon>
        <taxon>Stramenopiles</taxon>
        <taxon>Oomycota</taxon>
        <taxon>Peronosporomycetes</taxon>
        <taxon>Peronosporales</taxon>
        <taxon>Peronosporaceae</taxon>
        <taxon>Phytophthora</taxon>
    </lineage>
</organism>
<accession>A0A225WXA7</accession>
<gene>
    <name evidence="1" type="ORF">PHMEG_0002944</name>
</gene>
<dbReference type="STRING" id="4795.A0A225WXA7"/>
<dbReference type="PANTHER" id="PTHR45125">
    <property type="entry name" value="F21J9.4-RELATED"/>
    <property type="match status" value="1"/>
</dbReference>
<dbReference type="OrthoDB" id="89742at2759"/>
<dbReference type="AlphaFoldDB" id="A0A225WXA7"/>
<protein>
    <submittedName>
        <fullName evidence="1">DNA binding protein</fullName>
    </submittedName>
</protein>
<dbReference type="Proteomes" id="UP000198211">
    <property type="component" value="Unassembled WGS sequence"/>
</dbReference>
<sequence length="115" mass="12920">MKRTESDVKEDSRAATSLKTRWRTLQATCSKFAGCYAAIVARNESGKTLEDQVREAHVLYREQNRGPFRSEGVWSVLCHAPKWIATLGLKRKCLKRTDVDANCGDTDADEGETNL</sequence>
<evidence type="ECO:0000313" key="1">
    <source>
        <dbReference type="EMBL" id="OWZ22355.1"/>
    </source>
</evidence>
<comment type="caution">
    <text evidence="1">The sequence shown here is derived from an EMBL/GenBank/DDBJ whole genome shotgun (WGS) entry which is preliminary data.</text>
</comment>
<proteinExistence type="predicted"/>
<name>A0A225WXA7_9STRA</name>
<dbReference type="PANTHER" id="PTHR45125:SF3">
    <property type="entry name" value="NO-APICAL-MERISTEM-ASSOCIATED CARBOXY-TERMINAL DOMAIN PROTEIN"/>
    <property type="match status" value="1"/>
</dbReference>
<reference evidence="2" key="1">
    <citation type="submission" date="2017-03" db="EMBL/GenBank/DDBJ databases">
        <title>Phytopthora megakarya and P. palmivora, two closely related causual agents of cacao black pod achieved similar genome size and gene model numbers by different mechanisms.</title>
        <authorList>
            <person name="Ali S."/>
            <person name="Shao J."/>
            <person name="Larry D.J."/>
            <person name="Kronmiller B."/>
            <person name="Shen D."/>
            <person name="Strem M.D."/>
            <person name="Melnick R.L."/>
            <person name="Guiltinan M.J."/>
            <person name="Tyler B.M."/>
            <person name="Meinhardt L.W."/>
            <person name="Bailey B.A."/>
        </authorList>
    </citation>
    <scope>NUCLEOTIDE SEQUENCE [LARGE SCALE GENOMIC DNA]</scope>
    <source>
        <strain evidence="2">zdho120</strain>
    </source>
</reference>
<keyword evidence="2" id="KW-1185">Reference proteome</keyword>